<dbReference type="AlphaFoldDB" id="A0A3N4MGC0"/>
<organism evidence="1 2">
    <name type="scientific">Chitinophaga barathri</name>
    <dbReference type="NCBI Taxonomy" id="1647451"/>
    <lineage>
        <taxon>Bacteria</taxon>
        <taxon>Pseudomonadati</taxon>
        <taxon>Bacteroidota</taxon>
        <taxon>Chitinophagia</taxon>
        <taxon>Chitinophagales</taxon>
        <taxon>Chitinophagaceae</taxon>
        <taxon>Chitinophaga</taxon>
    </lineage>
</organism>
<dbReference type="OrthoDB" id="145213at2"/>
<keyword evidence="2" id="KW-1185">Reference proteome</keyword>
<proteinExistence type="predicted"/>
<evidence type="ECO:0000313" key="1">
    <source>
        <dbReference type="EMBL" id="RPD43004.1"/>
    </source>
</evidence>
<dbReference type="PANTHER" id="PTHR47197">
    <property type="entry name" value="PROTEIN NIRF"/>
    <property type="match status" value="1"/>
</dbReference>
<dbReference type="InterPro" id="IPR051200">
    <property type="entry name" value="Host-pathogen_enzymatic-act"/>
</dbReference>
<name>A0A3N4MGC0_9BACT</name>
<sequence length="411" mass="45785">MNYLHDCSNVLKKFVVALAFFIPVNEALAQKEDMQKYLYVGRSPKDRDGFRELKPSLEVHDINNNHKLVKVIPLPASVMNIRGIFANAKTHRLYISHYGTMKGGETGYILCMDLLSNKVLWHKKYASAVDRGTITPDGATIFMPSGEDTPTDYFYVIDAKTGQEKVDSRVHVAPRTHNTICSPDNTKVFMSAFGTKMDHNWLHVVDARTAKTIRRIGPCFGTVRPFTINGKATLAFINVNKLIGFNVGDVATGKILFTANVPEPYALPADVRNATFCHGIAMANQEKEVWVVDQKSYGLHVFDVSGLPLKAPAWKQFIKTNQGNEKDKQGNFLYGPKAIYGQPGWIMGSLDGRYLYIETGEIIDVMEKKITGYLKGANGKYTHSRFAVEVDFKDGQVVSCGDQFVVGGLSR</sequence>
<comment type="caution">
    <text evidence="1">The sequence shown here is derived from an EMBL/GenBank/DDBJ whole genome shotgun (WGS) entry which is preliminary data.</text>
</comment>
<evidence type="ECO:0008006" key="3">
    <source>
        <dbReference type="Google" id="ProtNLM"/>
    </source>
</evidence>
<dbReference type="SUPFAM" id="SSF50969">
    <property type="entry name" value="YVTN repeat-like/Quinoprotein amine dehydrogenase"/>
    <property type="match status" value="1"/>
</dbReference>
<dbReference type="Proteomes" id="UP000279089">
    <property type="component" value="Unassembled WGS sequence"/>
</dbReference>
<dbReference type="Gene3D" id="2.130.10.10">
    <property type="entry name" value="YVTN repeat-like/Quinoprotein amine dehydrogenase"/>
    <property type="match status" value="1"/>
</dbReference>
<reference evidence="2" key="1">
    <citation type="submission" date="2018-11" db="EMBL/GenBank/DDBJ databases">
        <title>Chitinophaga lutea sp.nov., isolate from arsenic contaminated soil.</title>
        <authorList>
            <person name="Zong Y."/>
        </authorList>
    </citation>
    <scope>NUCLEOTIDE SEQUENCE [LARGE SCALE GENOMIC DNA]</scope>
    <source>
        <strain evidence="2">YLT18</strain>
    </source>
</reference>
<evidence type="ECO:0000313" key="2">
    <source>
        <dbReference type="Proteomes" id="UP000279089"/>
    </source>
</evidence>
<dbReference type="PANTHER" id="PTHR47197:SF3">
    <property type="entry name" value="DIHYDRO-HEME D1 DEHYDROGENASE"/>
    <property type="match status" value="1"/>
</dbReference>
<dbReference type="EMBL" id="RMBX01000001">
    <property type="protein sequence ID" value="RPD43004.1"/>
    <property type="molecule type" value="Genomic_DNA"/>
</dbReference>
<gene>
    <name evidence="1" type="ORF">EG028_01565</name>
</gene>
<dbReference type="RefSeq" id="WP_120514276.1">
    <property type="nucleotide sequence ID" value="NZ_QXZY01000001.1"/>
</dbReference>
<accession>A0A3N4MGC0</accession>
<dbReference type="InterPro" id="IPR015943">
    <property type="entry name" value="WD40/YVTN_repeat-like_dom_sf"/>
</dbReference>
<dbReference type="InterPro" id="IPR011044">
    <property type="entry name" value="Quino_amine_DH_bsu"/>
</dbReference>
<protein>
    <recommendedName>
        <fullName evidence="3">YncE family protein</fullName>
    </recommendedName>
</protein>